<evidence type="ECO:0000256" key="2">
    <source>
        <dbReference type="SAM" id="Phobius"/>
    </source>
</evidence>
<evidence type="ECO:0000313" key="3">
    <source>
        <dbReference type="EMBL" id="MCD7470392.1"/>
    </source>
</evidence>
<accession>A0ABS8TFY2</accession>
<gene>
    <name evidence="3" type="ORF">HAX54_010204</name>
</gene>
<feature type="transmembrane region" description="Helical" evidence="2">
    <location>
        <begin position="6"/>
        <end position="25"/>
    </location>
</feature>
<reference evidence="3 4" key="1">
    <citation type="journal article" date="2021" name="BMC Genomics">
        <title>Datura genome reveals duplications of psychoactive alkaloid biosynthetic genes and high mutation rate following tissue culture.</title>
        <authorList>
            <person name="Rajewski A."/>
            <person name="Carter-House D."/>
            <person name="Stajich J."/>
            <person name="Litt A."/>
        </authorList>
    </citation>
    <scope>NUCLEOTIDE SEQUENCE [LARGE SCALE GENOMIC DNA]</scope>
    <source>
        <strain evidence="3">AR-01</strain>
    </source>
</reference>
<feature type="region of interest" description="Disordered" evidence="1">
    <location>
        <begin position="64"/>
        <end position="111"/>
    </location>
</feature>
<evidence type="ECO:0000313" key="4">
    <source>
        <dbReference type="Proteomes" id="UP000823775"/>
    </source>
</evidence>
<evidence type="ECO:0000256" key="1">
    <source>
        <dbReference type="SAM" id="MobiDB-lite"/>
    </source>
</evidence>
<name>A0ABS8TFY2_DATST</name>
<protein>
    <submittedName>
        <fullName evidence="3">Uncharacterized protein</fullName>
    </submittedName>
</protein>
<keyword evidence="2" id="KW-0812">Transmembrane</keyword>
<comment type="caution">
    <text evidence="3">The sequence shown here is derived from an EMBL/GenBank/DDBJ whole genome shotgun (WGS) entry which is preliminary data.</text>
</comment>
<dbReference type="EMBL" id="JACEIK010001558">
    <property type="protein sequence ID" value="MCD7470392.1"/>
    <property type="molecule type" value="Genomic_DNA"/>
</dbReference>
<proteinExistence type="predicted"/>
<keyword evidence="2" id="KW-1133">Transmembrane helix</keyword>
<keyword evidence="2" id="KW-0472">Membrane</keyword>
<sequence>MMEKVAGLWGFEAVWGWWLFWLVWWPETKRNGRGMVSGRGLVHRSSGSFLAGVWVLRVVTDTVKEGEEEGSEEGERATGMRWSTENNGGFFSGGFWPEVEGEEERGEATLR</sequence>
<dbReference type="Proteomes" id="UP000823775">
    <property type="component" value="Unassembled WGS sequence"/>
</dbReference>
<organism evidence="3 4">
    <name type="scientific">Datura stramonium</name>
    <name type="common">Jimsonweed</name>
    <name type="synonym">Common thornapple</name>
    <dbReference type="NCBI Taxonomy" id="4076"/>
    <lineage>
        <taxon>Eukaryota</taxon>
        <taxon>Viridiplantae</taxon>
        <taxon>Streptophyta</taxon>
        <taxon>Embryophyta</taxon>
        <taxon>Tracheophyta</taxon>
        <taxon>Spermatophyta</taxon>
        <taxon>Magnoliopsida</taxon>
        <taxon>eudicotyledons</taxon>
        <taxon>Gunneridae</taxon>
        <taxon>Pentapetalae</taxon>
        <taxon>asterids</taxon>
        <taxon>lamiids</taxon>
        <taxon>Solanales</taxon>
        <taxon>Solanaceae</taxon>
        <taxon>Solanoideae</taxon>
        <taxon>Datureae</taxon>
        <taxon>Datura</taxon>
    </lineage>
</organism>
<keyword evidence="4" id="KW-1185">Reference proteome</keyword>